<dbReference type="Pfam" id="PF00266">
    <property type="entry name" value="Aminotran_5"/>
    <property type="match status" value="1"/>
</dbReference>
<dbReference type="Gene3D" id="3.40.640.10">
    <property type="entry name" value="Type I PLP-dependent aspartate aminotransferase-like (Major domain)"/>
    <property type="match status" value="1"/>
</dbReference>
<name>A0A382UTI8_9ZZZZ</name>
<dbReference type="InterPro" id="IPR000192">
    <property type="entry name" value="Aminotrans_V_dom"/>
</dbReference>
<comment type="similarity">
    <text evidence="2">Belongs to the class-V pyridoxal-phosphate-dependent aminotransferase family. NifS/IscS subfamily.</text>
</comment>
<dbReference type="PANTHER" id="PTHR11601">
    <property type="entry name" value="CYSTEINE DESULFURYLASE FAMILY MEMBER"/>
    <property type="match status" value="1"/>
</dbReference>
<dbReference type="PANTHER" id="PTHR11601:SF34">
    <property type="entry name" value="CYSTEINE DESULFURASE"/>
    <property type="match status" value="1"/>
</dbReference>
<feature type="domain" description="Aminotransferase class V" evidence="3">
    <location>
        <begin position="2"/>
        <end position="109"/>
    </location>
</feature>
<evidence type="ECO:0000313" key="4">
    <source>
        <dbReference type="EMBL" id="SVD37542.1"/>
    </source>
</evidence>
<accession>A0A382UTI8</accession>
<sequence length="115" mass="12207">MAPYLDHVYGNPSSLHRFGQQARKAVDEAREQVAHLVGSDPDEIFFTSGGTEADNWAVNGAAAALEGRVVTTAIEHHAVLHSAEALRHQQREVVIAGVDGRGLVDPESLVSLAGS</sequence>
<evidence type="ECO:0000256" key="1">
    <source>
        <dbReference type="ARBA" id="ARBA00001933"/>
    </source>
</evidence>
<dbReference type="EMBL" id="UINC01146676">
    <property type="protein sequence ID" value="SVD37542.1"/>
    <property type="molecule type" value="Genomic_DNA"/>
</dbReference>
<reference evidence="4" key="1">
    <citation type="submission" date="2018-05" db="EMBL/GenBank/DDBJ databases">
        <authorList>
            <person name="Lanie J.A."/>
            <person name="Ng W.-L."/>
            <person name="Kazmierczak K.M."/>
            <person name="Andrzejewski T.M."/>
            <person name="Davidsen T.M."/>
            <person name="Wayne K.J."/>
            <person name="Tettelin H."/>
            <person name="Glass J.I."/>
            <person name="Rusch D."/>
            <person name="Podicherti R."/>
            <person name="Tsui H.-C.T."/>
            <person name="Winkler M.E."/>
        </authorList>
    </citation>
    <scope>NUCLEOTIDE SEQUENCE</scope>
</reference>
<gene>
    <name evidence="4" type="ORF">METZ01_LOCUS390396</name>
</gene>
<proteinExistence type="inferred from homology"/>
<dbReference type="AlphaFoldDB" id="A0A382UTI8"/>
<dbReference type="InterPro" id="IPR015424">
    <property type="entry name" value="PyrdxlP-dep_Trfase"/>
</dbReference>
<dbReference type="SUPFAM" id="SSF53383">
    <property type="entry name" value="PLP-dependent transferases"/>
    <property type="match status" value="1"/>
</dbReference>
<evidence type="ECO:0000259" key="3">
    <source>
        <dbReference type="Pfam" id="PF00266"/>
    </source>
</evidence>
<feature type="non-terminal residue" evidence="4">
    <location>
        <position position="115"/>
    </location>
</feature>
<evidence type="ECO:0000256" key="2">
    <source>
        <dbReference type="ARBA" id="ARBA00006490"/>
    </source>
</evidence>
<dbReference type="InterPro" id="IPR015421">
    <property type="entry name" value="PyrdxlP-dep_Trfase_major"/>
</dbReference>
<protein>
    <recommendedName>
        <fullName evidence="3">Aminotransferase class V domain-containing protein</fullName>
    </recommendedName>
</protein>
<organism evidence="4">
    <name type="scientific">marine metagenome</name>
    <dbReference type="NCBI Taxonomy" id="408172"/>
    <lineage>
        <taxon>unclassified sequences</taxon>
        <taxon>metagenomes</taxon>
        <taxon>ecological metagenomes</taxon>
    </lineage>
</organism>
<comment type="cofactor">
    <cofactor evidence="1">
        <name>pyridoxal 5'-phosphate</name>
        <dbReference type="ChEBI" id="CHEBI:597326"/>
    </cofactor>
</comment>